<dbReference type="InterPro" id="IPR003018">
    <property type="entry name" value="GAF"/>
</dbReference>
<evidence type="ECO:0000256" key="9">
    <source>
        <dbReference type="SAM" id="Coils"/>
    </source>
</evidence>
<protein>
    <submittedName>
        <fullName evidence="14">PAS domain S-box protein</fullName>
    </submittedName>
</protein>
<reference evidence="14" key="1">
    <citation type="submission" date="2023-06" db="EMBL/GenBank/DDBJ databases">
        <title>Genomic of Agaribacillus aureum.</title>
        <authorList>
            <person name="Wang G."/>
        </authorList>
    </citation>
    <scope>NUCLEOTIDE SEQUENCE</scope>
    <source>
        <strain evidence="14">BMA12</strain>
    </source>
</reference>
<evidence type="ECO:0000259" key="12">
    <source>
        <dbReference type="PROSITE" id="PS50113"/>
    </source>
</evidence>
<feature type="domain" description="PAS" evidence="11">
    <location>
        <begin position="765"/>
        <end position="817"/>
    </location>
</feature>
<evidence type="ECO:0000259" key="11">
    <source>
        <dbReference type="PROSITE" id="PS50112"/>
    </source>
</evidence>
<evidence type="ECO:0000256" key="2">
    <source>
        <dbReference type="ARBA" id="ARBA00022553"/>
    </source>
</evidence>
<dbReference type="InterPro" id="IPR013656">
    <property type="entry name" value="PAS_4"/>
</dbReference>
<dbReference type="InterPro" id="IPR003660">
    <property type="entry name" value="HAMP_dom"/>
</dbReference>
<dbReference type="Pfam" id="PF13185">
    <property type="entry name" value="GAF_2"/>
    <property type="match status" value="1"/>
</dbReference>
<feature type="transmembrane region" description="Helical" evidence="10">
    <location>
        <begin position="12"/>
        <end position="33"/>
    </location>
</feature>
<evidence type="ECO:0000256" key="4">
    <source>
        <dbReference type="ARBA" id="ARBA00022741"/>
    </source>
</evidence>
<evidence type="ECO:0000256" key="8">
    <source>
        <dbReference type="ARBA" id="ARBA00023012"/>
    </source>
</evidence>
<proteinExistence type="predicted"/>
<name>A0ABT8L3Y5_9BACT</name>
<dbReference type="Gene3D" id="3.30.450.40">
    <property type="match status" value="1"/>
</dbReference>
<dbReference type="InterPro" id="IPR013655">
    <property type="entry name" value="PAS_fold_3"/>
</dbReference>
<feature type="domain" description="PAC" evidence="12">
    <location>
        <begin position="714"/>
        <end position="765"/>
    </location>
</feature>
<dbReference type="RefSeq" id="WP_346757789.1">
    <property type="nucleotide sequence ID" value="NZ_JAUJEB010000001.1"/>
</dbReference>
<dbReference type="PROSITE" id="PS50113">
    <property type="entry name" value="PAC"/>
    <property type="match status" value="2"/>
</dbReference>
<keyword evidence="7" id="KW-0067">ATP-binding</keyword>
<dbReference type="SMART" id="SM00086">
    <property type="entry name" value="PAC"/>
    <property type="match status" value="2"/>
</dbReference>
<dbReference type="InterPro" id="IPR029016">
    <property type="entry name" value="GAF-like_dom_sf"/>
</dbReference>
<keyword evidence="2" id="KW-0597">Phosphoprotein</keyword>
<dbReference type="CDD" id="cd06225">
    <property type="entry name" value="HAMP"/>
    <property type="match status" value="1"/>
</dbReference>
<dbReference type="SMART" id="SM00091">
    <property type="entry name" value="PAS"/>
    <property type="match status" value="2"/>
</dbReference>
<dbReference type="Gene3D" id="3.30.450.20">
    <property type="entry name" value="PAS domain"/>
    <property type="match status" value="2"/>
</dbReference>
<evidence type="ECO:0000256" key="7">
    <source>
        <dbReference type="ARBA" id="ARBA00022840"/>
    </source>
</evidence>
<dbReference type="SUPFAM" id="SSF103190">
    <property type="entry name" value="Sensory domain-like"/>
    <property type="match status" value="1"/>
</dbReference>
<dbReference type="NCBIfam" id="TIGR00229">
    <property type="entry name" value="sensory_box"/>
    <property type="match status" value="2"/>
</dbReference>
<keyword evidence="10" id="KW-1133">Transmembrane helix</keyword>
<evidence type="ECO:0000256" key="10">
    <source>
        <dbReference type="SAM" id="Phobius"/>
    </source>
</evidence>
<dbReference type="PANTHER" id="PTHR43156">
    <property type="entry name" value="STAGE II SPORULATION PROTEIN E-RELATED"/>
    <property type="match status" value="1"/>
</dbReference>
<dbReference type="PANTHER" id="PTHR43156:SF9">
    <property type="entry name" value="HAMP DOMAIN-CONTAINING PROTEIN"/>
    <property type="match status" value="1"/>
</dbReference>
<dbReference type="CDD" id="cd00130">
    <property type="entry name" value="PAS"/>
    <property type="match status" value="2"/>
</dbReference>
<feature type="domain" description="HAMP" evidence="13">
    <location>
        <begin position="326"/>
        <end position="378"/>
    </location>
</feature>
<dbReference type="InterPro" id="IPR029151">
    <property type="entry name" value="Sensor-like_sf"/>
</dbReference>
<dbReference type="InterPro" id="IPR000014">
    <property type="entry name" value="PAS"/>
</dbReference>
<dbReference type="InterPro" id="IPR035965">
    <property type="entry name" value="PAS-like_dom_sf"/>
</dbReference>
<evidence type="ECO:0000256" key="1">
    <source>
        <dbReference type="ARBA" id="ARBA00004370"/>
    </source>
</evidence>
<dbReference type="SUPFAM" id="SSF55781">
    <property type="entry name" value="GAF domain-like"/>
    <property type="match status" value="1"/>
</dbReference>
<feature type="coiled-coil region" evidence="9">
    <location>
        <begin position="585"/>
        <end position="650"/>
    </location>
</feature>
<dbReference type="Pfam" id="PF08447">
    <property type="entry name" value="PAS_3"/>
    <property type="match status" value="1"/>
</dbReference>
<sequence>MFKNINIGSKITGLLVSLVLLTIVAVSLVNYNLSKNAVETRSVEILNTLADMKVKEFSFFFQQISTETHSFQNHNVLKENLGLLNSFEGIASDSITKVVTQNLAGELPSLVKKSTYESLYLLNKDGNILFSTDPKKGVGDAFYDNVGGTINKSKSEVHFSRVFPENNSHYLFAGAPLKDGSGALGGMLMFKINMSSLYNLAKDTTGLGLTGEIQLVKQFEDQKYYNLSPLRLKENAVLTLALENNKSDHPVALATNGDNGIKYSEDYRGVSTLSAWRHIALPQWGLIVKMDKGEIQGLNAGIFINFLISGIAILLLAIVVGIMFSKMLINPILTLKATLVKISEGALPDKVTKFSNDEIGQMAEITDDLVQSLKRTANFAYKIGDGDFDADFEPLSDQDNLGNALINMRDSIQNAEKRDTERNWIVTGVAEIGEILRQHNDLVALGDEVVAYITDKIDAIQGAFYVTNNENEDNVFIEMTASYAYNKKKNLKASFKFAEGLVGQSAIEQATILRTEIPYDYVSVTSGILGDQRPEAILIVPLITNDQVYGVLEFAGFNKFSSTHVKFVEEISVIIARTIFNIRVNERTRNLLEDSQKMSKELQIQQGELRQNAEEMAATQDELRNTNQRLEDQIEEVNRTQKRMQLLLENASEVITIYEEDENIRYISPSVENILGYSQVDMIGQNDLKNIHKEGIEHFHRMFKQLLDNPFNQVTIQYKYKTKDGEYIWLEATGTNKLSDPAIQGIIVNSRDITERRRAEEEQRMRSKMQALSENSPDLITRLEGNGSISYINPVIESYVGGKAEQFLNKQVETLELNNSITEQWSNILKDVTKQKSKVSMEMDFPSVMGERIMQVNAIPEYDEQEKIESVLVVSHDITERKMIELEIQSKNKKINDSINYAKRIQGAILPNTAIINQVFKESFIFYKPKDVVSGDFPWFMQVGEDVYIAAVDCTGHGVPGALISLIGYFLLNDIVRSRNVTDPGKILDLLDDGVTKTLRQDRDDSRSKDGMDIAFCKVNLKKSEVEYAGAHRSLYFMEKGEMVEIKGNKFAIGGGMYRNQTNFATHKIKVNKGDSIYFCSDGYPDQFGGPENRKYGPKRTRELIQKNHKKSIKQIRESIESDWEKWKGDTKQTDDVLMIGIKF</sequence>
<keyword evidence="5" id="KW-0418">Kinase</keyword>
<keyword evidence="4" id="KW-0547">Nucleotide-binding</keyword>
<dbReference type="InterPro" id="IPR000700">
    <property type="entry name" value="PAS-assoc_C"/>
</dbReference>
<keyword evidence="15" id="KW-1185">Reference proteome</keyword>
<dbReference type="Gene3D" id="6.10.340.10">
    <property type="match status" value="1"/>
</dbReference>
<dbReference type="Gene3D" id="3.60.40.10">
    <property type="entry name" value="PPM-type phosphatase domain"/>
    <property type="match status" value="1"/>
</dbReference>
<dbReference type="InterPro" id="IPR036457">
    <property type="entry name" value="PPM-type-like_dom_sf"/>
</dbReference>
<feature type="domain" description="PAS" evidence="11">
    <location>
        <begin position="640"/>
        <end position="710"/>
    </location>
</feature>
<comment type="caution">
    <text evidence="14">The sequence shown here is derived from an EMBL/GenBank/DDBJ whole genome shotgun (WGS) entry which is preliminary data.</text>
</comment>
<gene>
    <name evidence="14" type="ORF">QQ020_10465</name>
</gene>
<dbReference type="Pfam" id="PF08448">
    <property type="entry name" value="PAS_4"/>
    <property type="match status" value="1"/>
</dbReference>
<evidence type="ECO:0000313" key="14">
    <source>
        <dbReference type="EMBL" id="MDN5212472.1"/>
    </source>
</evidence>
<organism evidence="14 15">
    <name type="scientific">Agaribacillus aureus</name>
    <dbReference type="NCBI Taxonomy" id="3051825"/>
    <lineage>
        <taxon>Bacteria</taxon>
        <taxon>Pseudomonadati</taxon>
        <taxon>Bacteroidota</taxon>
        <taxon>Cytophagia</taxon>
        <taxon>Cytophagales</taxon>
        <taxon>Splendidivirgaceae</taxon>
        <taxon>Agaribacillus</taxon>
    </lineage>
</organism>
<feature type="domain" description="PAC" evidence="12">
    <location>
        <begin position="839"/>
        <end position="890"/>
    </location>
</feature>
<dbReference type="SMART" id="SM00304">
    <property type="entry name" value="HAMP"/>
    <property type="match status" value="1"/>
</dbReference>
<dbReference type="EMBL" id="JAUJEB010000001">
    <property type="protein sequence ID" value="MDN5212472.1"/>
    <property type="molecule type" value="Genomic_DNA"/>
</dbReference>
<comment type="subcellular location">
    <subcellularLocation>
        <location evidence="1">Membrane</location>
    </subcellularLocation>
</comment>
<accession>A0ABT8L3Y5</accession>
<dbReference type="InterPro" id="IPR001610">
    <property type="entry name" value="PAC"/>
</dbReference>
<evidence type="ECO:0000256" key="6">
    <source>
        <dbReference type="ARBA" id="ARBA00022801"/>
    </source>
</evidence>
<dbReference type="Pfam" id="PF00672">
    <property type="entry name" value="HAMP"/>
    <property type="match status" value="1"/>
</dbReference>
<dbReference type="SUPFAM" id="SSF55785">
    <property type="entry name" value="PYP-like sensor domain (PAS domain)"/>
    <property type="match status" value="2"/>
</dbReference>
<dbReference type="InterPro" id="IPR052016">
    <property type="entry name" value="Bact_Sigma-Reg"/>
</dbReference>
<keyword evidence="6" id="KW-0378">Hydrolase</keyword>
<evidence type="ECO:0000313" key="15">
    <source>
        <dbReference type="Proteomes" id="UP001172083"/>
    </source>
</evidence>
<keyword evidence="3" id="KW-0808">Transferase</keyword>
<dbReference type="PROSITE" id="PS50112">
    <property type="entry name" value="PAS"/>
    <property type="match status" value="2"/>
</dbReference>
<dbReference type="InterPro" id="IPR001932">
    <property type="entry name" value="PPM-type_phosphatase-like_dom"/>
</dbReference>
<dbReference type="Pfam" id="PF07228">
    <property type="entry name" value="SpoIIE"/>
    <property type="match status" value="1"/>
</dbReference>
<evidence type="ECO:0000259" key="13">
    <source>
        <dbReference type="PROSITE" id="PS50885"/>
    </source>
</evidence>
<dbReference type="PROSITE" id="PS50885">
    <property type="entry name" value="HAMP"/>
    <property type="match status" value="1"/>
</dbReference>
<feature type="transmembrane region" description="Helical" evidence="10">
    <location>
        <begin position="302"/>
        <end position="324"/>
    </location>
</feature>
<keyword evidence="8" id="KW-0902">Two-component regulatory system</keyword>
<keyword evidence="10" id="KW-0812">Transmembrane</keyword>
<keyword evidence="9" id="KW-0175">Coiled coil</keyword>
<evidence type="ECO:0000256" key="3">
    <source>
        <dbReference type="ARBA" id="ARBA00022679"/>
    </source>
</evidence>
<keyword evidence="10" id="KW-0472">Membrane</keyword>
<dbReference type="Proteomes" id="UP001172083">
    <property type="component" value="Unassembled WGS sequence"/>
</dbReference>
<evidence type="ECO:0000256" key="5">
    <source>
        <dbReference type="ARBA" id="ARBA00022777"/>
    </source>
</evidence>